<reference evidence="1" key="2">
    <citation type="submission" date="2020-09" db="EMBL/GenBank/DDBJ databases">
        <authorList>
            <person name="Sun Q."/>
            <person name="Ohkuma M."/>
        </authorList>
    </citation>
    <scope>NUCLEOTIDE SEQUENCE</scope>
    <source>
        <strain evidence="1">JCM 19596</strain>
    </source>
</reference>
<protein>
    <submittedName>
        <fullName evidence="1">Uncharacterized protein</fullName>
    </submittedName>
</protein>
<dbReference type="InterPro" id="IPR043900">
    <property type="entry name" value="DUF5788"/>
</dbReference>
<dbReference type="RefSeq" id="WP_188980549.1">
    <property type="nucleotide sequence ID" value="NZ_BMPG01000005.1"/>
</dbReference>
<dbReference type="EMBL" id="BMPG01000005">
    <property type="protein sequence ID" value="GGL70675.1"/>
    <property type="molecule type" value="Genomic_DNA"/>
</dbReference>
<reference evidence="1" key="1">
    <citation type="journal article" date="2014" name="Int. J. Syst. Evol. Microbiol.">
        <title>Complete genome sequence of Corynebacterium casei LMG S-19264T (=DSM 44701T), isolated from a smear-ripened cheese.</title>
        <authorList>
            <consortium name="US DOE Joint Genome Institute (JGI-PGF)"/>
            <person name="Walter F."/>
            <person name="Albersmeier A."/>
            <person name="Kalinowski J."/>
            <person name="Ruckert C."/>
        </authorList>
    </citation>
    <scope>NUCLEOTIDE SEQUENCE</scope>
    <source>
        <strain evidence="1">JCM 19596</strain>
    </source>
</reference>
<keyword evidence="2" id="KW-1185">Reference proteome</keyword>
<dbReference type="AlphaFoldDB" id="A0A830FFY2"/>
<comment type="caution">
    <text evidence="1">The sequence shown here is derived from an EMBL/GenBank/DDBJ whole genome shotgun (WGS) entry which is preliminary data.</text>
</comment>
<name>A0A830FFY2_9EURY</name>
<organism evidence="1 2">
    <name type="scientific">Halocalculus aciditolerans</name>
    <dbReference type="NCBI Taxonomy" id="1383812"/>
    <lineage>
        <taxon>Archaea</taxon>
        <taxon>Methanobacteriati</taxon>
        <taxon>Methanobacteriota</taxon>
        <taxon>Stenosarchaea group</taxon>
        <taxon>Halobacteria</taxon>
        <taxon>Halobacteriales</taxon>
        <taxon>Halobacteriaceae</taxon>
        <taxon>Halocalculus</taxon>
    </lineage>
</organism>
<evidence type="ECO:0000313" key="2">
    <source>
        <dbReference type="Proteomes" id="UP000607197"/>
    </source>
</evidence>
<proteinExistence type="predicted"/>
<accession>A0A830FFY2</accession>
<gene>
    <name evidence="1" type="ORF">GCM10009039_30940</name>
</gene>
<sequence>MKSYERAQLLERVERDGASVGVSMPDEVELDGEPFALREFVFEIKRLDGLPAEKQAELQAVKRRLRRARREREEELEEGDISYAEGEQLVEEVLGLSRALNALESLGGPGIEAEARASETADQKRWRSFLGDVLGWDDRRSRR</sequence>
<evidence type="ECO:0000313" key="1">
    <source>
        <dbReference type="EMBL" id="GGL70675.1"/>
    </source>
</evidence>
<dbReference type="Proteomes" id="UP000607197">
    <property type="component" value="Unassembled WGS sequence"/>
</dbReference>
<dbReference type="OrthoDB" id="137027at2157"/>
<dbReference type="Pfam" id="PF19101">
    <property type="entry name" value="DUF5788"/>
    <property type="match status" value="1"/>
</dbReference>